<dbReference type="RefSeq" id="WP_148598408.1">
    <property type="nucleotide sequence ID" value="NZ_CP042997.1"/>
</dbReference>
<evidence type="ECO:0000313" key="3">
    <source>
        <dbReference type="Proteomes" id="UP000324233"/>
    </source>
</evidence>
<gene>
    <name evidence="2" type="ORF">OJF2_76530</name>
</gene>
<sequence length="435" mass="45865">MGRPLFDHELDDYPSAPHAAGGLGERSRGAGDNAFPHCRDGGGHLLRDISLFYAALSLGLLLIPIATLAPQSPVGRFVNRPDPAIKAGLAFWRGYLRLLAISQLGLWLIPIAALRPRALDNRAFARWAGMGLCFDCGFFLLALLSTASELAPIVAAWPYLCAACLVGLGLLGADYLRRCVARLRWLYSGAEGKGASSLTQAMITLGFEGGSIPPTLRVFVVWGIIGGAIGTLTSALQLASDFRQGPGDEETRVVVVGEGIVRGAISHVSGGPYSYGTDGRAGHGYSSGGSMGQDPGEPSWVHFRRGGFVDGEELTAEVIGREFALQGRAAIRAWRLANVAFCLCFVLLVIASVAAAWGSPIGVVLYAAWAMIVLTLRALWTAWVPETAGPEDLVLALYPMAALAVLSQPAVRSYLGRPRGGAVAGKPSGPAMMEL</sequence>
<feature type="transmembrane region" description="Helical" evidence="1">
    <location>
        <begin position="124"/>
        <end position="144"/>
    </location>
</feature>
<organism evidence="2 3">
    <name type="scientific">Aquisphaera giovannonii</name>
    <dbReference type="NCBI Taxonomy" id="406548"/>
    <lineage>
        <taxon>Bacteria</taxon>
        <taxon>Pseudomonadati</taxon>
        <taxon>Planctomycetota</taxon>
        <taxon>Planctomycetia</taxon>
        <taxon>Isosphaerales</taxon>
        <taxon>Isosphaeraceae</taxon>
        <taxon>Aquisphaera</taxon>
    </lineage>
</organism>
<feature type="transmembrane region" description="Helical" evidence="1">
    <location>
        <begin position="156"/>
        <end position="176"/>
    </location>
</feature>
<feature type="transmembrane region" description="Helical" evidence="1">
    <location>
        <begin position="336"/>
        <end position="357"/>
    </location>
</feature>
<feature type="transmembrane region" description="Helical" evidence="1">
    <location>
        <begin position="51"/>
        <end position="70"/>
    </location>
</feature>
<feature type="transmembrane region" description="Helical" evidence="1">
    <location>
        <begin position="392"/>
        <end position="411"/>
    </location>
</feature>
<proteinExistence type="predicted"/>
<evidence type="ECO:0000256" key="1">
    <source>
        <dbReference type="SAM" id="Phobius"/>
    </source>
</evidence>
<dbReference type="AlphaFoldDB" id="A0A5B9WGA4"/>
<evidence type="ECO:0000313" key="2">
    <source>
        <dbReference type="EMBL" id="QEH39041.1"/>
    </source>
</evidence>
<accession>A0A5B9WGA4</accession>
<dbReference type="Proteomes" id="UP000324233">
    <property type="component" value="Chromosome"/>
</dbReference>
<feature type="transmembrane region" description="Helical" evidence="1">
    <location>
        <begin position="90"/>
        <end position="112"/>
    </location>
</feature>
<protein>
    <submittedName>
        <fullName evidence="2">Uncharacterized protein</fullName>
    </submittedName>
</protein>
<dbReference type="KEGG" id="agv:OJF2_76530"/>
<keyword evidence="1" id="KW-1133">Transmembrane helix</keyword>
<feature type="transmembrane region" description="Helical" evidence="1">
    <location>
        <begin position="363"/>
        <end position="380"/>
    </location>
</feature>
<keyword evidence="1" id="KW-0472">Membrane</keyword>
<dbReference type="EMBL" id="CP042997">
    <property type="protein sequence ID" value="QEH39041.1"/>
    <property type="molecule type" value="Genomic_DNA"/>
</dbReference>
<name>A0A5B9WGA4_9BACT</name>
<keyword evidence="3" id="KW-1185">Reference proteome</keyword>
<keyword evidence="1" id="KW-0812">Transmembrane</keyword>
<reference evidence="2 3" key="1">
    <citation type="submission" date="2019-08" db="EMBL/GenBank/DDBJ databases">
        <title>Deep-cultivation of Planctomycetes and their phenomic and genomic characterization uncovers novel biology.</title>
        <authorList>
            <person name="Wiegand S."/>
            <person name="Jogler M."/>
            <person name="Boedeker C."/>
            <person name="Pinto D."/>
            <person name="Vollmers J."/>
            <person name="Rivas-Marin E."/>
            <person name="Kohn T."/>
            <person name="Peeters S.H."/>
            <person name="Heuer A."/>
            <person name="Rast P."/>
            <person name="Oberbeckmann S."/>
            <person name="Bunk B."/>
            <person name="Jeske O."/>
            <person name="Meyerdierks A."/>
            <person name="Storesund J.E."/>
            <person name="Kallscheuer N."/>
            <person name="Luecker S."/>
            <person name="Lage O.M."/>
            <person name="Pohl T."/>
            <person name="Merkel B.J."/>
            <person name="Hornburger P."/>
            <person name="Mueller R.-W."/>
            <person name="Bruemmer F."/>
            <person name="Labrenz M."/>
            <person name="Spormann A.M."/>
            <person name="Op den Camp H."/>
            <person name="Overmann J."/>
            <person name="Amann R."/>
            <person name="Jetten M.S.M."/>
            <person name="Mascher T."/>
            <person name="Medema M.H."/>
            <person name="Devos D.P."/>
            <person name="Kaster A.-K."/>
            <person name="Ovreas L."/>
            <person name="Rohde M."/>
            <person name="Galperin M.Y."/>
            <person name="Jogler C."/>
        </authorList>
    </citation>
    <scope>NUCLEOTIDE SEQUENCE [LARGE SCALE GENOMIC DNA]</scope>
    <source>
        <strain evidence="2 3">OJF2</strain>
    </source>
</reference>